<evidence type="ECO:0000313" key="1">
    <source>
        <dbReference type="EMBL" id="PJZ71615.1"/>
    </source>
</evidence>
<proteinExistence type="predicted"/>
<feature type="non-terminal residue" evidence="1">
    <location>
        <position position="176"/>
    </location>
</feature>
<accession>A0A2M9ZHS5</accession>
<sequence>PNKFLVNDASLAIMPEGVRNDYNNNGGLYSFQYYSGSQGEPTDRLIEYDALFTKDIFEVYNVQDSFLPVGARANLLSGADLGLGLLQKAKTDKDALAGQIATFHTGLEGRIQVYLGGEPKNQISQDQLVGYVNQLRNFFIEKQSKGEEVNTAVLEALENTGAFTDEMAKLKFFQGL</sequence>
<evidence type="ECO:0000313" key="2">
    <source>
        <dbReference type="Proteomes" id="UP000231990"/>
    </source>
</evidence>
<name>A0A2M9ZHS5_9LEPT</name>
<dbReference type="AlphaFoldDB" id="A0A2M9ZHS5"/>
<dbReference type="Proteomes" id="UP000231990">
    <property type="component" value="Unassembled WGS sequence"/>
</dbReference>
<feature type="non-terminal residue" evidence="1">
    <location>
        <position position="1"/>
    </location>
</feature>
<reference evidence="1 2" key="1">
    <citation type="submission" date="2017-07" db="EMBL/GenBank/DDBJ databases">
        <title>Leptospira spp. isolated from tropical soils.</title>
        <authorList>
            <person name="Thibeaux R."/>
            <person name="Iraola G."/>
            <person name="Ferres I."/>
            <person name="Bierque E."/>
            <person name="Girault D."/>
            <person name="Soupe-Gilbert M.-E."/>
            <person name="Picardeau M."/>
            <person name="Goarant C."/>
        </authorList>
    </citation>
    <scope>NUCLEOTIDE SEQUENCE [LARGE SCALE GENOMIC DNA]</scope>
    <source>
        <strain evidence="1 2">FH1-B-B1</strain>
    </source>
</reference>
<dbReference type="RefSeq" id="WP_165778880.1">
    <property type="nucleotide sequence ID" value="NZ_NPDZ01000049.1"/>
</dbReference>
<gene>
    <name evidence="1" type="ORF">CH373_18560</name>
</gene>
<dbReference type="EMBL" id="NPDZ01000049">
    <property type="protein sequence ID" value="PJZ71615.1"/>
    <property type="molecule type" value="Genomic_DNA"/>
</dbReference>
<organism evidence="1 2">
    <name type="scientific">Leptospira perolatii</name>
    <dbReference type="NCBI Taxonomy" id="2023191"/>
    <lineage>
        <taxon>Bacteria</taxon>
        <taxon>Pseudomonadati</taxon>
        <taxon>Spirochaetota</taxon>
        <taxon>Spirochaetia</taxon>
        <taxon>Leptospirales</taxon>
        <taxon>Leptospiraceae</taxon>
        <taxon>Leptospira</taxon>
    </lineage>
</organism>
<protein>
    <submittedName>
        <fullName evidence="1">Uncharacterized protein</fullName>
    </submittedName>
</protein>
<comment type="caution">
    <text evidence="1">The sequence shown here is derived from an EMBL/GenBank/DDBJ whole genome shotgun (WGS) entry which is preliminary data.</text>
</comment>